<organism evidence="3 4">
    <name type="scientific">Tribonema minus</name>
    <dbReference type="NCBI Taxonomy" id="303371"/>
    <lineage>
        <taxon>Eukaryota</taxon>
        <taxon>Sar</taxon>
        <taxon>Stramenopiles</taxon>
        <taxon>Ochrophyta</taxon>
        <taxon>PX clade</taxon>
        <taxon>Xanthophyceae</taxon>
        <taxon>Tribonematales</taxon>
        <taxon>Tribonemataceae</taxon>
        <taxon>Tribonema</taxon>
    </lineage>
</organism>
<dbReference type="AlphaFoldDB" id="A0A835YU56"/>
<evidence type="ECO:0000256" key="2">
    <source>
        <dbReference type="SAM" id="Phobius"/>
    </source>
</evidence>
<keyword evidence="4" id="KW-1185">Reference proteome</keyword>
<evidence type="ECO:0000256" key="1">
    <source>
        <dbReference type="SAM" id="MobiDB-lite"/>
    </source>
</evidence>
<dbReference type="EMBL" id="JAFCMP010000446">
    <property type="protein sequence ID" value="KAG5179630.1"/>
    <property type="molecule type" value="Genomic_DNA"/>
</dbReference>
<reference evidence="3" key="1">
    <citation type="submission" date="2021-02" db="EMBL/GenBank/DDBJ databases">
        <title>First Annotated Genome of the Yellow-green Alga Tribonema minus.</title>
        <authorList>
            <person name="Mahan K.M."/>
        </authorList>
    </citation>
    <scope>NUCLEOTIDE SEQUENCE</scope>
    <source>
        <strain evidence="3">UTEX B ZZ1240</strain>
    </source>
</reference>
<gene>
    <name evidence="3" type="ORF">JKP88DRAFT_223946</name>
</gene>
<keyword evidence="2" id="KW-0472">Membrane</keyword>
<feature type="transmembrane region" description="Helical" evidence="2">
    <location>
        <begin position="79"/>
        <end position="101"/>
    </location>
</feature>
<dbReference type="Proteomes" id="UP000664859">
    <property type="component" value="Unassembled WGS sequence"/>
</dbReference>
<keyword evidence="2" id="KW-0812">Transmembrane</keyword>
<keyword evidence="2" id="KW-1133">Transmembrane helix</keyword>
<proteinExistence type="predicted"/>
<sequence length="132" mass="14407">MDPTSTLRRRRSKGTSDGEDATAPSNGQNADAVAQNIRASKLSKMLGLSEEQVQEAIREAQKEAEQGVNYAPPRSKQGVSLTLGADVIFYSCLIGAFLYYLQHDSEGGATRFLTSLFPREMAVFGYGRQDGR</sequence>
<comment type="caution">
    <text evidence="3">The sequence shown here is derived from an EMBL/GenBank/DDBJ whole genome shotgun (WGS) entry which is preliminary data.</text>
</comment>
<evidence type="ECO:0000313" key="4">
    <source>
        <dbReference type="Proteomes" id="UP000664859"/>
    </source>
</evidence>
<feature type="region of interest" description="Disordered" evidence="1">
    <location>
        <begin position="1"/>
        <end position="32"/>
    </location>
</feature>
<evidence type="ECO:0000313" key="3">
    <source>
        <dbReference type="EMBL" id="KAG5179630.1"/>
    </source>
</evidence>
<accession>A0A835YU56</accession>
<name>A0A835YU56_9STRA</name>
<protein>
    <submittedName>
        <fullName evidence="3">Uncharacterized protein</fullName>
    </submittedName>
</protein>